<dbReference type="EMBL" id="AFZE01000003">
    <property type="protein sequence ID" value="EHL16365.1"/>
    <property type="molecule type" value="Genomic_DNA"/>
</dbReference>
<dbReference type="BioCyc" id="EBAC796937-HMP:GMGH-1209-MONOMER"/>
<reference evidence="3 4" key="1">
    <citation type="submission" date="2011-08" db="EMBL/GenBank/DDBJ databases">
        <title>The Genome Sequence of Eubacteriaceae bacterium ACC19a.</title>
        <authorList>
            <consortium name="The Broad Institute Genome Sequencing Platform"/>
            <person name="Earl A."/>
            <person name="Ward D."/>
            <person name="Feldgarden M."/>
            <person name="Gevers D."/>
            <person name="Sizova M."/>
            <person name="Hazen A."/>
            <person name="Epstein S."/>
            <person name="Young S.K."/>
            <person name="Zeng Q."/>
            <person name="Gargeya S."/>
            <person name="Fitzgerald M."/>
            <person name="Haas B."/>
            <person name="Abouelleil A."/>
            <person name="Alvarado L."/>
            <person name="Arachchi H.M."/>
            <person name="Berlin A."/>
            <person name="Brown A."/>
            <person name="Chapman S.B."/>
            <person name="Chen Z."/>
            <person name="Dunbar C."/>
            <person name="Freedman E."/>
            <person name="Gearin G."/>
            <person name="Gellesch M."/>
            <person name="Goldberg J."/>
            <person name="Griggs A."/>
            <person name="Gujja S."/>
            <person name="Heiman D."/>
            <person name="Howarth C."/>
            <person name="Larson L."/>
            <person name="Lui A."/>
            <person name="MacDonald P.J.P."/>
            <person name="Montmayeur A."/>
            <person name="Murphy C."/>
            <person name="Neiman D."/>
            <person name="Pearson M."/>
            <person name="Priest M."/>
            <person name="Roberts A."/>
            <person name="Saif S."/>
            <person name="Shea T."/>
            <person name="Shenoy N."/>
            <person name="Sisk P."/>
            <person name="Stolte C."/>
            <person name="Sykes S."/>
            <person name="Wortman J."/>
            <person name="Nusbaum C."/>
            <person name="Birren B."/>
        </authorList>
    </citation>
    <scope>NUCLEOTIDE SEQUENCE [LARGE SCALE GENOMIC DNA]</scope>
    <source>
        <strain evidence="3 4">ACC19a</strain>
    </source>
</reference>
<evidence type="ECO:0000313" key="4">
    <source>
        <dbReference type="Proteomes" id="UP000006437"/>
    </source>
</evidence>
<keyword evidence="1" id="KW-0732">Signal</keyword>
<sequence length="286" mass="33200">MKKFKLILLFTLMFTILSSTCSNATDKYSKIYPDCKTKKGKYTISYTKKKGLNLYIKGNSKPVVSIPYSPEILDYVLNDEKIYYSYNKKIMQFDISTKKKISIKEFKNNPNICAVRDEYIYVTVYPFDENHEGAYETDFYKINMKNKETKLLAKNASSIVLAENNIFYRPTTTDVSGQPLYSIDYNGKNLKKISDDVIHYQVINKKLYFVTESIQDFIQTVYVSNVDGTDKKQLAGNIDGYVYNITPTDIYYSVIGNDTKNYKLNLSTKKIEIVKQINTNVYELNY</sequence>
<comment type="caution">
    <text evidence="3">The sequence shown here is derived from an EMBL/GenBank/DDBJ whole genome shotgun (WGS) entry which is preliminary data.</text>
</comment>
<feature type="chain" id="PRO_5003528064" description="Prolow-density lipoprotein receptor-related protein 1-like beta-propeller domain-containing protein" evidence="1">
    <location>
        <begin position="25"/>
        <end position="286"/>
    </location>
</feature>
<evidence type="ECO:0000259" key="2">
    <source>
        <dbReference type="Pfam" id="PF16472"/>
    </source>
</evidence>
<dbReference type="AlphaFoldDB" id="G9WYF4"/>
<feature type="signal peptide" evidence="1">
    <location>
        <begin position="1"/>
        <end position="24"/>
    </location>
</feature>
<dbReference type="SUPFAM" id="SSF63825">
    <property type="entry name" value="YWTD domain"/>
    <property type="match status" value="1"/>
</dbReference>
<dbReference type="RefSeq" id="WP_009525440.1">
    <property type="nucleotide sequence ID" value="NZ_JH414552.1"/>
</dbReference>
<gene>
    <name evidence="3" type="ORF">HMPREF9629_01205</name>
</gene>
<evidence type="ECO:0000256" key="1">
    <source>
        <dbReference type="SAM" id="SignalP"/>
    </source>
</evidence>
<evidence type="ECO:0000313" key="3">
    <source>
        <dbReference type="EMBL" id="EHL16365.1"/>
    </source>
</evidence>
<protein>
    <recommendedName>
        <fullName evidence="2">Prolow-density lipoprotein receptor-related protein 1-like beta-propeller domain-containing protein</fullName>
    </recommendedName>
</protein>
<dbReference type="InterPro" id="IPR032485">
    <property type="entry name" value="LRP1-like_beta_prop"/>
</dbReference>
<organism evidence="3 4">
    <name type="scientific">Peptoanaerobacter stomatis</name>
    <dbReference type="NCBI Taxonomy" id="796937"/>
    <lineage>
        <taxon>Bacteria</taxon>
        <taxon>Bacillati</taxon>
        <taxon>Bacillota</taxon>
        <taxon>Clostridia</taxon>
        <taxon>Peptostreptococcales</taxon>
        <taxon>Filifactoraceae</taxon>
        <taxon>Peptoanaerobacter</taxon>
    </lineage>
</organism>
<proteinExistence type="predicted"/>
<feature type="domain" description="Prolow-density lipoprotein receptor-related protein 1-like beta-propeller" evidence="2">
    <location>
        <begin position="78"/>
        <end position="282"/>
    </location>
</feature>
<dbReference type="HOGENOM" id="CLU_952311_0_0_9"/>
<name>G9WYF4_9FIRM</name>
<dbReference type="Proteomes" id="UP000006437">
    <property type="component" value="Unassembled WGS sequence"/>
</dbReference>
<dbReference type="Pfam" id="PF16472">
    <property type="entry name" value="DUF5050"/>
    <property type="match status" value="1"/>
</dbReference>
<accession>G9WYF4</accession>